<gene>
    <name evidence="1" type="ORF">DXN05_14370</name>
</gene>
<keyword evidence="2" id="KW-1185">Reference proteome</keyword>
<dbReference type="Proteomes" id="UP000261284">
    <property type="component" value="Unassembled WGS sequence"/>
</dbReference>
<accession>A0A3E1NJ72</accession>
<proteinExistence type="predicted"/>
<sequence length="62" mass="6973">MVGWFNRFTSSNVQFTGAEGLMVRFYRSGLMLGRSAAGTAASAVIKIKKSAWRSFLFFMQEQ</sequence>
<evidence type="ECO:0000313" key="1">
    <source>
        <dbReference type="EMBL" id="RFM27874.1"/>
    </source>
</evidence>
<comment type="caution">
    <text evidence="1">The sequence shown here is derived from an EMBL/GenBank/DDBJ whole genome shotgun (WGS) entry which is preliminary data.</text>
</comment>
<protein>
    <submittedName>
        <fullName evidence="1">Uncharacterized protein</fullName>
    </submittedName>
</protein>
<name>A0A3E1NJ72_9BACT</name>
<dbReference type="EMBL" id="QTJU01000004">
    <property type="protein sequence ID" value="RFM27874.1"/>
    <property type="molecule type" value="Genomic_DNA"/>
</dbReference>
<reference evidence="1 2" key="1">
    <citation type="submission" date="2018-08" db="EMBL/GenBank/DDBJ databases">
        <title>Chitinophagaceae sp. K23C18032701, a novel bacterium isolated from forest soil.</title>
        <authorList>
            <person name="Wang C."/>
        </authorList>
    </citation>
    <scope>NUCLEOTIDE SEQUENCE [LARGE SCALE GENOMIC DNA]</scope>
    <source>
        <strain evidence="1 2">K23C18032701</strain>
    </source>
</reference>
<dbReference type="AlphaFoldDB" id="A0A3E1NJ72"/>
<organism evidence="1 2">
    <name type="scientific">Deminuibacter soli</name>
    <dbReference type="NCBI Taxonomy" id="2291815"/>
    <lineage>
        <taxon>Bacteria</taxon>
        <taxon>Pseudomonadati</taxon>
        <taxon>Bacteroidota</taxon>
        <taxon>Chitinophagia</taxon>
        <taxon>Chitinophagales</taxon>
        <taxon>Chitinophagaceae</taxon>
        <taxon>Deminuibacter</taxon>
    </lineage>
</organism>
<evidence type="ECO:0000313" key="2">
    <source>
        <dbReference type="Proteomes" id="UP000261284"/>
    </source>
</evidence>